<comment type="caution">
    <text evidence="16">The sequence shown here is derived from an EMBL/GenBank/DDBJ whole genome shotgun (WGS) entry which is preliminary data.</text>
</comment>
<evidence type="ECO:0000313" key="17">
    <source>
        <dbReference type="Proteomes" id="UP000245533"/>
    </source>
</evidence>
<evidence type="ECO:0000256" key="4">
    <source>
        <dbReference type="ARBA" id="ARBA00022763"/>
    </source>
</evidence>
<name>A0A316TYY9_9BACT</name>
<keyword evidence="17" id="KW-1185">Reference proteome</keyword>
<dbReference type="SUPFAM" id="SSF52540">
    <property type="entry name" value="P-loop containing nucleoside triphosphate hydrolases"/>
    <property type="match status" value="1"/>
</dbReference>
<dbReference type="GO" id="GO:0005829">
    <property type="term" value="C:cytosol"/>
    <property type="evidence" value="ECO:0007669"/>
    <property type="project" value="TreeGrafter"/>
</dbReference>
<dbReference type="FunFam" id="3.40.50.300:FF:000087">
    <property type="entry name" value="Recombinase RecA"/>
    <property type="match status" value="1"/>
</dbReference>
<evidence type="ECO:0000256" key="11">
    <source>
        <dbReference type="RuleBase" id="RU000526"/>
    </source>
</evidence>
<evidence type="ECO:0000256" key="10">
    <source>
        <dbReference type="HAMAP-Rule" id="MF_00268"/>
    </source>
</evidence>
<dbReference type="Pfam" id="PF21096">
    <property type="entry name" value="RecA_C"/>
    <property type="match status" value="1"/>
</dbReference>
<organism evidence="16 17">
    <name type="scientific">Rhodohalobacter mucosus</name>
    <dbReference type="NCBI Taxonomy" id="2079485"/>
    <lineage>
        <taxon>Bacteria</taxon>
        <taxon>Pseudomonadati</taxon>
        <taxon>Balneolota</taxon>
        <taxon>Balneolia</taxon>
        <taxon>Balneolales</taxon>
        <taxon>Balneolaceae</taxon>
        <taxon>Rhodohalobacter</taxon>
    </lineage>
</organism>
<evidence type="ECO:0000256" key="6">
    <source>
        <dbReference type="ARBA" id="ARBA00023125"/>
    </source>
</evidence>
<dbReference type="GO" id="GO:0005524">
    <property type="term" value="F:ATP binding"/>
    <property type="evidence" value="ECO:0007669"/>
    <property type="project" value="UniProtKB-UniRule"/>
</dbReference>
<dbReference type="PROSITE" id="PS00321">
    <property type="entry name" value="RECA_1"/>
    <property type="match status" value="1"/>
</dbReference>
<keyword evidence="6 10" id="KW-0238">DNA-binding</keyword>
<keyword evidence="4 10" id="KW-0227">DNA damage</keyword>
<dbReference type="PROSITE" id="PS50163">
    <property type="entry name" value="RECA_3"/>
    <property type="match status" value="1"/>
</dbReference>
<evidence type="ECO:0000256" key="5">
    <source>
        <dbReference type="ARBA" id="ARBA00022840"/>
    </source>
</evidence>
<dbReference type="GO" id="GO:0003697">
    <property type="term" value="F:single-stranded DNA binding"/>
    <property type="evidence" value="ECO:0007669"/>
    <property type="project" value="UniProtKB-UniRule"/>
</dbReference>
<dbReference type="GO" id="GO:0003684">
    <property type="term" value="F:damaged DNA binding"/>
    <property type="evidence" value="ECO:0007669"/>
    <property type="project" value="UniProtKB-UniRule"/>
</dbReference>
<gene>
    <name evidence="10 16" type="primary">recA</name>
    <name evidence="16" type="ORF">DDZ15_15695</name>
</gene>
<evidence type="ECO:0000259" key="15">
    <source>
        <dbReference type="PROSITE" id="PS50163"/>
    </source>
</evidence>
<comment type="similarity">
    <text evidence="1 10 12">Belongs to the RecA family.</text>
</comment>
<dbReference type="PANTHER" id="PTHR45900">
    <property type="entry name" value="RECA"/>
    <property type="match status" value="1"/>
</dbReference>
<dbReference type="InterPro" id="IPR020584">
    <property type="entry name" value="DNA_recomb/repair_RecA_CS"/>
</dbReference>
<keyword evidence="7 10" id="KW-0233">DNA recombination</keyword>
<dbReference type="Proteomes" id="UP000245533">
    <property type="component" value="Unassembled WGS sequence"/>
</dbReference>
<evidence type="ECO:0000256" key="12">
    <source>
        <dbReference type="RuleBase" id="RU004527"/>
    </source>
</evidence>
<evidence type="ECO:0000259" key="14">
    <source>
        <dbReference type="PROSITE" id="PS50162"/>
    </source>
</evidence>
<feature type="compositionally biased region" description="Basic and acidic residues" evidence="13">
    <location>
        <begin position="340"/>
        <end position="350"/>
    </location>
</feature>
<reference evidence="16 17" key="1">
    <citation type="submission" date="2018-05" db="EMBL/GenBank/DDBJ databases">
        <title>Rhodohalobacter halophilus gen. nov., sp. nov., a moderately halophilic member of the family Balneolaceae.</title>
        <authorList>
            <person name="Liu Z.-W."/>
        </authorList>
    </citation>
    <scope>NUCLEOTIDE SEQUENCE [LARGE SCALE GENOMIC DNA]</scope>
    <source>
        <strain evidence="16 17">8A47</strain>
    </source>
</reference>
<dbReference type="InterPro" id="IPR013765">
    <property type="entry name" value="DNA_recomb/repair_RecA"/>
</dbReference>
<accession>A0A316TYY9</accession>
<protein>
    <recommendedName>
        <fullName evidence="2 10">Protein RecA</fullName>
    </recommendedName>
    <alternativeName>
        <fullName evidence="10 11">Recombinase A</fullName>
    </alternativeName>
</protein>
<dbReference type="InterPro" id="IPR027417">
    <property type="entry name" value="P-loop_NTPase"/>
</dbReference>
<keyword evidence="9 10" id="KW-0742">SOS response</keyword>
<dbReference type="GO" id="GO:0006310">
    <property type="term" value="P:DNA recombination"/>
    <property type="evidence" value="ECO:0007669"/>
    <property type="project" value="UniProtKB-UniRule"/>
</dbReference>
<dbReference type="Pfam" id="PF00154">
    <property type="entry name" value="RecA_N"/>
    <property type="match status" value="1"/>
</dbReference>
<evidence type="ECO:0000313" key="16">
    <source>
        <dbReference type="EMBL" id="PWN05166.1"/>
    </source>
</evidence>
<feature type="region of interest" description="Disordered" evidence="13">
    <location>
        <begin position="328"/>
        <end position="350"/>
    </location>
</feature>
<evidence type="ECO:0000256" key="2">
    <source>
        <dbReference type="ARBA" id="ARBA00015553"/>
    </source>
</evidence>
<dbReference type="InterPro" id="IPR023400">
    <property type="entry name" value="RecA_C_sf"/>
</dbReference>
<proteinExistence type="inferred from homology"/>
<keyword evidence="3 10" id="KW-0547">Nucleotide-binding</keyword>
<keyword evidence="8 10" id="KW-0234">DNA repair</keyword>
<dbReference type="AlphaFoldDB" id="A0A316TYY9"/>
<dbReference type="GO" id="GO:0006281">
    <property type="term" value="P:DNA repair"/>
    <property type="evidence" value="ECO:0007669"/>
    <property type="project" value="UniProtKB-UniRule"/>
</dbReference>
<dbReference type="EMBL" id="QGGB01000011">
    <property type="protein sequence ID" value="PWN05166.1"/>
    <property type="molecule type" value="Genomic_DNA"/>
</dbReference>
<evidence type="ECO:0000256" key="3">
    <source>
        <dbReference type="ARBA" id="ARBA00022741"/>
    </source>
</evidence>
<dbReference type="RefSeq" id="WP_109648074.1">
    <property type="nucleotide sequence ID" value="NZ_QGGB01000011.1"/>
</dbReference>
<dbReference type="SUPFAM" id="SSF54752">
    <property type="entry name" value="RecA protein, C-terminal domain"/>
    <property type="match status" value="1"/>
</dbReference>
<dbReference type="InterPro" id="IPR049428">
    <property type="entry name" value="RecA-like_N"/>
</dbReference>
<evidence type="ECO:0000256" key="9">
    <source>
        <dbReference type="ARBA" id="ARBA00023236"/>
    </source>
</evidence>
<dbReference type="CDD" id="cd00983">
    <property type="entry name" value="RecA"/>
    <property type="match status" value="1"/>
</dbReference>
<evidence type="ECO:0000256" key="8">
    <source>
        <dbReference type="ARBA" id="ARBA00023204"/>
    </source>
</evidence>
<feature type="domain" description="RecA family profile 2" evidence="15">
    <location>
        <begin position="202"/>
        <end position="275"/>
    </location>
</feature>
<dbReference type="GO" id="GO:0009432">
    <property type="term" value="P:SOS response"/>
    <property type="evidence" value="ECO:0007669"/>
    <property type="project" value="UniProtKB-UniRule"/>
</dbReference>
<dbReference type="Gene3D" id="3.40.50.300">
    <property type="entry name" value="P-loop containing nucleotide triphosphate hydrolases"/>
    <property type="match status" value="1"/>
</dbReference>
<dbReference type="SMART" id="SM00382">
    <property type="entry name" value="AAA"/>
    <property type="match status" value="1"/>
</dbReference>
<dbReference type="PANTHER" id="PTHR45900:SF1">
    <property type="entry name" value="MITOCHONDRIAL DNA REPAIR PROTEIN RECA HOMOLOG-RELATED"/>
    <property type="match status" value="1"/>
</dbReference>
<comment type="subcellular location">
    <subcellularLocation>
        <location evidence="10">Cytoplasm</location>
    </subcellularLocation>
</comment>
<dbReference type="NCBIfam" id="TIGR02012">
    <property type="entry name" value="tigrfam_recA"/>
    <property type="match status" value="1"/>
</dbReference>
<sequence length="350" mass="38236">MAASKDDRLKSIDIAIGQIEKQHGKGTVMRLGDSATNEIATISTGSIMVDYALGVNGIPRGRVTEIYGPEASGKTTLALQVISQAQKAGGYAAFIDAEHAFDPKYARALGINTDELLVSQPDSGEQALEITETLIRSGALDVIVIDSVAALVPRAELEGEMGDSHMGLQARLMSQALRKITGVVSKTRTSCIFINQVREKIGVMFGNPETTTGGRALKFYSSVRIDIRRIGSIKKGDDVLGNRTKVKIVKNKVAPPFKVVEFNILYGKGISRISEILDLAVEYDIIEKRGSWYRYEGEPIGQGTDAAMQFLEEDEELTAKIESTVRKKLMPQEAEEEEKDKEKVPADIEE</sequence>
<dbReference type="GO" id="GO:0140664">
    <property type="term" value="F:ATP-dependent DNA damage sensor activity"/>
    <property type="evidence" value="ECO:0007669"/>
    <property type="project" value="InterPro"/>
</dbReference>
<dbReference type="InterPro" id="IPR020588">
    <property type="entry name" value="RecA_ATP-bd"/>
</dbReference>
<feature type="domain" description="RecA family profile 1" evidence="14">
    <location>
        <begin position="38"/>
        <end position="197"/>
    </location>
</feature>
<dbReference type="OrthoDB" id="9776733at2"/>
<dbReference type="InterPro" id="IPR049261">
    <property type="entry name" value="RecA-like_C"/>
</dbReference>
<dbReference type="InterPro" id="IPR003593">
    <property type="entry name" value="AAA+_ATPase"/>
</dbReference>
<evidence type="ECO:0000256" key="1">
    <source>
        <dbReference type="ARBA" id="ARBA00009391"/>
    </source>
</evidence>
<keyword evidence="10" id="KW-0963">Cytoplasm</keyword>
<dbReference type="HAMAP" id="MF_00268">
    <property type="entry name" value="RecA"/>
    <property type="match status" value="1"/>
</dbReference>
<keyword evidence="5 10" id="KW-0067">ATP-binding</keyword>
<evidence type="ECO:0000256" key="13">
    <source>
        <dbReference type="SAM" id="MobiDB-lite"/>
    </source>
</evidence>
<dbReference type="PROSITE" id="PS50162">
    <property type="entry name" value="RECA_2"/>
    <property type="match status" value="1"/>
</dbReference>
<dbReference type="PRINTS" id="PR00142">
    <property type="entry name" value="RECA"/>
</dbReference>
<evidence type="ECO:0000256" key="7">
    <source>
        <dbReference type="ARBA" id="ARBA00023172"/>
    </source>
</evidence>
<comment type="caution">
    <text evidence="10">Lacks conserved residue(s) required for the propagation of feature annotation.</text>
</comment>
<comment type="function">
    <text evidence="10">Can catalyze the hydrolysis of ATP in the presence of single-stranded DNA, the ATP-dependent uptake of single-stranded DNA by duplex DNA, and the ATP-dependent hybridization of homologous single-stranded DNAs. It interacts with LexA causing its activation and leading to its autocatalytic cleavage.</text>
</comment>
<dbReference type="InterPro" id="IPR020587">
    <property type="entry name" value="RecA_monomer-monomer_interface"/>
</dbReference>